<dbReference type="Pfam" id="PF09976">
    <property type="entry name" value="TPR_21"/>
    <property type="match status" value="1"/>
</dbReference>
<dbReference type="Proteomes" id="UP001168613">
    <property type="component" value="Unassembled WGS sequence"/>
</dbReference>
<dbReference type="RefSeq" id="WP_266124975.1">
    <property type="nucleotide sequence ID" value="NZ_JAJHNU010000001.1"/>
</dbReference>
<evidence type="ECO:0000256" key="6">
    <source>
        <dbReference type="ARBA" id="ARBA00023186"/>
    </source>
</evidence>
<keyword evidence="5 9" id="KW-0472">Membrane</keyword>
<keyword evidence="6" id="KW-0143">Chaperone</keyword>
<dbReference type="InterPro" id="IPR011990">
    <property type="entry name" value="TPR-like_helical_dom_sf"/>
</dbReference>
<evidence type="ECO:0000259" key="10">
    <source>
        <dbReference type="Pfam" id="PF09976"/>
    </source>
</evidence>
<comment type="similarity">
    <text evidence="7">Belongs to the YfgM family.</text>
</comment>
<evidence type="ECO:0000256" key="5">
    <source>
        <dbReference type="ARBA" id="ARBA00023136"/>
    </source>
</evidence>
<keyword evidence="2" id="KW-1003">Cell membrane</keyword>
<dbReference type="InterPro" id="IPR026039">
    <property type="entry name" value="YfgM"/>
</dbReference>
<proteinExistence type="inferred from homology"/>
<evidence type="ECO:0000256" key="2">
    <source>
        <dbReference type="ARBA" id="ARBA00022475"/>
    </source>
</evidence>
<dbReference type="InterPro" id="IPR018704">
    <property type="entry name" value="SecYEG/CpoB_TPR"/>
</dbReference>
<dbReference type="SUPFAM" id="SSF48452">
    <property type="entry name" value="TPR-like"/>
    <property type="match status" value="1"/>
</dbReference>
<evidence type="ECO:0000313" key="11">
    <source>
        <dbReference type="EMBL" id="MDN4121029.1"/>
    </source>
</evidence>
<keyword evidence="4 9" id="KW-1133">Transmembrane helix</keyword>
<organism evidence="11 12">
    <name type="scientific">Alcaligenes endophyticus</name>
    <dbReference type="NCBI Taxonomy" id="1929088"/>
    <lineage>
        <taxon>Bacteria</taxon>
        <taxon>Pseudomonadati</taxon>
        <taxon>Pseudomonadota</taxon>
        <taxon>Betaproteobacteria</taxon>
        <taxon>Burkholderiales</taxon>
        <taxon>Alcaligenaceae</taxon>
        <taxon>Alcaligenes</taxon>
    </lineage>
</organism>
<name>A0ABT8EIB7_9BURK</name>
<keyword evidence="3 9" id="KW-0812">Transmembrane</keyword>
<evidence type="ECO:0000256" key="9">
    <source>
        <dbReference type="SAM" id="Phobius"/>
    </source>
</evidence>
<evidence type="ECO:0000256" key="8">
    <source>
        <dbReference type="ARBA" id="ARBA00024235"/>
    </source>
</evidence>
<evidence type="ECO:0000256" key="3">
    <source>
        <dbReference type="ARBA" id="ARBA00022692"/>
    </source>
</evidence>
<comment type="caution">
    <text evidence="11">The sequence shown here is derived from an EMBL/GenBank/DDBJ whole genome shotgun (WGS) entry which is preliminary data.</text>
</comment>
<evidence type="ECO:0000256" key="1">
    <source>
        <dbReference type="ARBA" id="ARBA00004401"/>
    </source>
</evidence>
<dbReference type="PANTHER" id="PTHR38035:SF1">
    <property type="entry name" value="ANCILLARY SECYEG TRANSLOCON SUBUNIT"/>
    <property type="match status" value="1"/>
</dbReference>
<reference evidence="11" key="1">
    <citation type="submission" date="2021-11" db="EMBL/GenBank/DDBJ databases">
        <title>Draft genome sequence of Alcaligenes endophyticus type strain CCUG 75668T.</title>
        <authorList>
            <person name="Salva-Serra F."/>
            <person name="Duran R.E."/>
            <person name="Seeger M."/>
            <person name="Moore E.R.B."/>
            <person name="Jaen-Luchoro D."/>
        </authorList>
    </citation>
    <scope>NUCLEOTIDE SEQUENCE</scope>
    <source>
        <strain evidence="11">CCUG 75668</strain>
    </source>
</reference>
<gene>
    <name evidence="11" type="ORF">LMS43_06990</name>
</gene>
<evidence type="ECO:0000313" key="12">
    <source>
        <dbReference type="Proteomes" id="UP001168613"/>
    </source>
</evidence>
<keyword evidence="12" id="KW-1185">Reference proteome</keyword>
<dbReference type="PANTHER" id="PTHR38035">
    <property type="entry name" value="UPF0070 PROTEIN YFGM"/>
    <property type="match status" value="1"/>
</dbReference>
<dbReference type="EMBL" id="JAJHNU010000001">
    <property type="protein sequence ID" value="MDN4121029.1"/>
    <property type="molecule type" value="Genomic_DNA"/>
</dbReference>
<dbReference type="Gene3D" id="1.25.40.10">
    <property type="entry name" value="Tetratricopeptide repeat domain"/>
    <property type="match status" value="1"/>
</dbReference>
<sequence length="211" mass="23259">MAYDLEEQEKLDQIKAWWDRYGTFCVILAFVALAAVAGWRGWIWYQGHQAGQAMGYFEALESATRQEGEESEARIKAASATLRTDFPKSGYTSRAVLMAAAALQQRGDQEGAKEQLNWLVASKFDPALQAVAQLRLAGLLSEQQHYDQALALLESAPVGFAALYADRKGDVYFAQGDKQKARQAWQAAVAELENDPLSQVVQLKIDALSGV</sequence>
<protein>
    <recommendedName>
        <fullName evidence="8">Ancillary SecYEG translocon subunit</fullName>
    </recommendedName>
</protein>
<evidence type="ECO:0000256" key="7">
    <source>
        <dbReference type="ARBA" id="ARBA00024197"/>
    </source>
</evidence>
<feature type="transmembrane region" description="Helical" evidence="9">
    <location>
        <begin position="21"/>
        <end position="45"/>
    </location>
</feature>
<feature type="domain" description="Ancillary SecYEG translocon subunit/Cell division coordinator CpoB TPR" evidence="10">
    <location>
        <begin position="15"/>
        <end position="209"/>
    </location>
</feature>
<evidence type="ECO:0000256" key="4">
    <source>
        <dbReference type="ARBA" id="ARBA00022989"/>
    </source>
</evidence>
<accession>A0ABT8EIB7</accession>
<dbReference type="PIRSF" id="PIRSF006170">
    <property type="entry name" value="YfgM"/>
    <property type="match status" value="1"/>
</dbReference>
<comment type="subcellular location">
    <subcellularLocation>
        <location evidence="1">Cell membrane</location>
        <topology evidence="1">Single-pass type II membrane protein</topology>
    </subcellularLocation>
</comment>